<keyword evidence="3" id="KW-0156">Chromatin regulator</keyword>
<evidence type="ECO:0000256" key="10">
    <source>
        <dbReference type="ARBA" id="ARBA00040102"/>
    </source>
</evidence>
<proteinExistence type="inferred from homology"/>
<name>A0A2P2MNG2_RHIMU</name>
<dbReference type="EMBL" id="GGEC01051274">
    <property type="protein sequence ID" value="MBX31758.1"/>
    <property type="molecule type" value="Transcribed_RNA"/>
</dbReference>
<dbReference type="Pfam" id="PF12157">
    <property type="entry name" value="DUF3591"/>
    <property type="match status" value="1"/>
</dbReference>
<dbReference type="SMART" id="SM00297">
    <property type="entry name" value="BROMO"/>
    <property type="match status" value="1"/>
</dbReference>
<dbReference type="InterPro" id="IPR000626">
    <property type="entry name" value="Ubiquitin-like_dom"/>
</dbReference>
<dbReference type="GO" id="GO:0016251">
    <property type="term" value="F:RNA polymerase II general transcription initiation factor activity"/>
    <property type="evidence" value="ECO:0007669"/>
    <property type="project" value="InterPro"/>
</dbReference>
<dbReference type="PANTHER" id="PTHR13900">
    <property type="entry name" value="TRANSCRIPTION INITIATION FACTOR TFIID"/>
    <property type="match status" value="1"/>
</dbReference>
<keyword evidence="9" id="KW-0539">Nucleus</keyword>
<feature type="domain" description="Ubiquitin-like" evidence="15">
    <location>
        <begin position="669"/>
        <end position="739"/>
    </location>
</feature>
<dbReference type="PROSITE" id="PS50014">
    <property type="entry name" value="BROMODOMAIN_2"/>
    <property type="match status" value="1"/>
</dbReference>
<feature type="compositionally biased region" description="Basic and acidic residues" evidence="13">
    <location>
        <begin position="1566"/>
        <end position="1577"/>
    </location>
</feature>
<keyword evidence="16" id="KW-0648">Protein biosynthesis</keyword>
<reference evidence="16" key="1">
    <citation type="submission" date="2018-02" db="EMBL/GenBank/DDBJ databases">
        <title>Rhizophora mucronata_Transcriptome.</title>
        <authorList>
            <person name="Meera S.P."/>
            <person name="Sreeshan A."/>
            <person name="Augustine A."/>
        </authorList>
    </citation>
    <scope>NUCLEOTIDE SEQUENCE</scope>
    <source>
        <tissue evidence="16">Leaf</tissue>
    </source>
</reference>
<dbReference type="Gene3D" id="3.10.20.90">
    <property type="entry name" value="Phosphatidylinositol 3-kinase Catalytic Subunit, Chain A, domain 1"/>
    <property type="match status" value="1"/>
</dbReference>
<evidence type="ECO:0000256" key="2">
    <source>
        <dbReference type="ARBA" id="ARBA00009064"/>
    </source>
</evidence>
<feature type="domain" description="Bromo" evidence="14">
    <location>
        <begin position="1810"/>
        <end position="1880"/>
    </location>
</feature>
<dbReference type="InterPro" id="IPR009067">
    <property type="entry name" value="TAF_II_230-bd"/>
</dbReference>
<sequence>MDDYESGSASPDGHEEDDEEEYEGAGNRLLGFMFGNVDNSGDLDADYLDEDAKEHLAALADKLGASLTEIDLSVKSLQTSADTAEQDYDEKAEDAVDYEDIDEQYEDPDIQAATEEDHLLPKKEYIASGVSMGTLEPRASVFDDENYDEEEKEEEDIQKGFAVMDTELEVETISLSGEQAIGAISEEKFPQDHIQPRSLASKNLDSDLEGSQEEEADAEKGPPDGKGSTPLPILCIEDGMVILRFSEIFGIHEPSKKEGKRDHRYSIFKDKYKSKDVSHIVEEDEEAFLKVSSHVIPLNSHAIQPDMSVSADDDLELAKFGVERGNSEMSLQSQKKGYDSCLSAEPLNNDITISLSAGWQSPLCPGFYSLDQQDWENGILWDNSSTVSDNSVESYDTVGSDLGSSFTRETERESGPKLLSSKLPAELDEKGNNFFLSASSVILESFGSREPSQPGNLLSSESRCHPQILRLESQLEVHSHDHADGGRENSVKPPQSDVVRRFSQLTLQNREIVGGSWVDDITWDLHKPKPKLILDLQDEQMLFEILDNKDSKHLQLHSGAMIITRPLKSRVSPEQPGHGYQSGWQFNISNDKFYMNRKLSQQLQSNTSKRTAYGTKVHHSAPAIKLQTMKLKLSNKDLANFHRPKALWYPHDNEVAVKEQGKLPTQGPMKIILKSLGGKGSKLHVDAEETLSSVKAKASKKLDFKPSETVKLFYLGKELEDHKSLVAQNVQPNSLVHLVRTKIHLLPRAQRIPGENKSLRPPGAFKKKSDLSTKDGHIFLMEYCEERPLLLSNAGMGANLCTYHQKSSPGDQTGVLLRNGNHSLGNVAILEPNDKSPFLGDITAGCSQSSLQTNMYKAPVFPHKVPSTDYLLVRSAKGKLSVRRIDRIAVVGQQEPLMEVFSPGSKNLQAYITQRLLVYVYREFQAAEKSGMIPWIRADELSAQFPNLSDTILRKKLKECSVLRRDANGQLFWAKKRDFTIPSEEDLRKLVLPENVCAYESMQAGLYRLKHLGITRLTLPTSVSTAMSQLPDEAIALAAASHIERELQITPWSLSSNFVACTSQDRDNIERLEITGVGDPSGRGLGFSYVRATLKAPVSNAMMKKKAAAGRGGSTVTGTDADLRRLSMEAAREVLLKFNVPEEQIAKQTRWHRIAMIRKLSSEQAASGVKVDPTTISKYARGQRMSFLQLQQQTREKCQEIWDRQVQSLSAVDVDENESDSEANSDLDSFAGDLENLLDAEECEGDEGTEESKRDKQDGVKGLKMRRHPSQTQAEEEIEDEAAEAAELCRLLMDDNEMEQKKTKKKSKFVAPTAGLELGSKSKFVNNAERVKKTKQAQTNGLYAPKGGIIRESMEVETSFGKSKISEKVKEMKRDGDSNMPQIKTKVKILGDGLKIFKEKKSSRESFVCGACGQLGHMRTNKHCPKYREEPEMQIETKDLEKPSVKSNSVDPSSKIQQKLQKKKAVSKSASKIEASEDEKSNLKVKTLPVKFKCGTAENFSDKPADVAGQISDQHIPFEVQLISTSAETANKSVSKVNKIKFSKKPKSEDLQVESHKPSILIRPPMDIERGQVESHKPSIVIKPPTNTDRDYVECHKPSIVIRPPAEKEREQAHKKIVIKRPKEFIDLDQLSQDGSTGFEYQKTKKIVELSGFENHRKQESIHFTGKFTKRKARDERRWWGEEDKRNIVGRMGETRTRRISEDEIRMLDGREGLAELKRYEEAIRREREEERKAKKKKKKKKVEINDDYLEDFRVRNDRRMAERDRGAKRRPVAELGRYGAEYAPVTKRRRGGEVGLANVLEQIVDTLKERRDVSYLFLKPVSKKEAPDYLDIIERPMDLSTIRNKARNMEYKNREEFRHDVWQITYNAHAYNDGRNPGIPPLADQLLEICDYLLKQHDERLSEAEAGIEF</sequence>
<dbReference type="EMBL" id="GGEC01051264">
    <property type="protein sequence ID" value="MBX31748.1"/>
    <property type="molecule type" value="Transcribed_RNA"/>
</dbReference>
<dbReference type="CDD" id="cd04369">
    <property type="entry name" value="Bromodomain"/>
    <property type="match status" value="1"/>
</dbReference>
<dbReference type="PROSITE" id="PS50053">
    <property type="entry name" value="UBIQUITIN_2"/>
    <property type="match status" value="1"/>
</dbReference>
<keyword evidence="5 12" id="KW-0175">Coiled coil</keyword>
<dbReference type="SUPFAM" id="SSF47055">
    <property type="entry name" value="TAF(II)230 TBP-binding fragment"/>
    <property type="match status" value="1"/>
</dbReference>
<evidence type="ECO:0000256" key="8">
    <source>
        <dbReference type="ARBA" id="ARBA00023163"/>
    </source>
</evidence>
<dbReference type="SUPFAM" id="SSF54236">
    <property type="entry name" value="Ubiquitin-like"/>
    <property type="match status" value="1"/>
</dbReference>
<dbReference type="Pfam" id="PF09247">
    <property type="entry name" value="TBP-binding"/>
    <property type="match status" value="1"/>
</dbReference>
<keyword evidence="16" id="KW-0396">Initiation factor</keyword>
<evidence type="ECO:0000256" key="6">
    <source>
        <dbReference type="ARBA" id="ARBA00023117"/>
    </source>
</evidence>
<dbReference type="InterPro" id="IPR036427">
    <property type="entry name" value="Bromodomain-like_sf"/>
</dbReference>
<dbReference type="FunFam" id="3.10.20.90:FF:000223">
    <property type="entry name" value="Transcription initiation factor TFIID subunit 1"/>
    <property type="match status" value="1"/>
</dbReference>
<dbReference type="Pfam" id="PF00240">
    <property type="entry name" value="ubiquitin"/>
    <property type="match status" value="1"/>
</dbReference>
<feature type="coiled-coil region" evidence="12">
    <location>
        <begin position="1714"/>
        <end position="1746"/>
    </location>
</feature>
<dbReference type="InterPro" id="IPR029071">
    <property type="entry name" value="Ubiquitin-like_domsf"/>
</dbReference>
<dbReference type="Pfam" id="PF00439">
    <property type="entry name" value="Bromodomain"/>
    <property type="match status" value="1"/>
</dbReference>
<feature type="compositionally biased region" description="Acidic residues" evidence="13">
    <location>
        <begin position="14"/>
        <end position="23"/>
    </location>
</feature>
<dbReference type="InterPro" id="IPR001487">
    <property type="entry name" value="Bromodomain"/>
</dbReference>
<evidence type="ECO:0000256" key="13">
    <source>
        <dbReference type="SAM" id="MobiDB-lite"/>
    </source>
</evidence>
<keyword evidence="8" id="KW-0804">Transcription</keyword>
<comment type="subcellular location">
    <subcellularLocation>
        <location evidence="1">Nucleus</location>
    </subcellularLocation>
</comment>
<comment type="similarity">
    <text evidence="2">Belongs to the TAF1 family.</text>
</comment>
<organism evidence="16">
    <name type="scientific">Rhizophora mucronata</name>
    <name type="common">Asiatic mangrove</name>
    <dbReference type="NCBI Taxonomy" id="61149"/>
    <lineage>
        <taxon>Eukaryota</taxon>
        <taxon>Viridiplantae</taxon>
        <taxon>Streptophyta</taxon>
        <taxon>Embryophyta</taxon>
        <taxon>Tracheophyta</taxon>
        <taxon>Spermatophyta</taxon>
        <taxon>Magnoliopsida</taxon>
        <taxon>eudicotyledons</taxon>
        <taxon>Gunneridae</taxon>
        <taxon>Pentapetalae</taxon>
        <taxon>rosids</taxon>
        <taxon>fabids</taxon>
        <taxon>Malpighiales</taxon>
        <taxon>Rhizophoraceae</taxon>
        <taxon>Rhizophora</taxon>
    </lineage>
</organism>
<dbReference type="CDD" id="cd17064">
    <property type="entry name" value="Ubl_TAFs_like"/>
    <property type="match status" value="1"/>
</dbReference>
<evidence type="ECO:0000256" key="9">
    <source>
        <dbReference type="ARBA" id="ARBA00023242"/>
    </source>
</evidence>
<evidence type="ECO:0000256" key="3">
    <source>
        <dbReference type="ARBA" id="ARBA00022853"/>
    </source>
</evidence>
<feature type="region of interest" description="Disordered" evidence="13">
    <location>
        <begin position="1432"/>
        <end position="1480"/>
    </location>
</feature>
<dbReference type="GO" id="GO:0017025">
    <property type="term" value="F:TBP-class protein binding"/>
    <property type="evidence" value="ECO:0007669"/>
    <property type="project" value="InterPro"/>
</dbReference>
<evidence type="ECO:0000256" key="7">
    <source>
        <dbReference type="ARBA" id="ARBA00023159"/>
    </source>
</evidence>
<feature type="compositionally biased region" description="Basic and acidic residues" evidence="13">
    <location>
        <begin position="1546"/>
        <end position="1557"/>
    </location>
</feature>
<keyword evidence="4" id="KW-0805">Transcription regulation</keyword>
<feature type="region of interest" description="Disordered" evidence="13">
    <location>
        <begin position="204"/>
        <end position="231"/>
    </location>
</feature>
<dbReference type="SUPFAM" id="SSF47370">
    <property type="entry name" value="Bromodomain"/>
    <property type="match status" value="1"/>
</dbReference>
<keyword evidence="7" id="KW-0010">Activator</keyword>
<dbReference type="PANTHER" id="PTHR13900:SF0">
    <property type="entry name" value="TRANSCRIPTION INITIATION FACTOR TFIID SUBUNIT 1"/>
    <property type="match status" value="1"/>
</dbReference>
<evidence type="ECO:0000256" key="11">
    <source>
        <dbReference type="PROSITE-ProRule" id="PRU00035"/>
    </source>
</evidence>
<evidence type="ECO:0000259" key="15">
    <source>
        <dbReference type="PROSITE" id="PS50053"/>
    </source>
</evidence>
<dbReference type="InterPro" id="IPR036741">
    <property type="entry name" value="TAFII-230_TBP-bd_sf"/>
</dbReference>
<feature type="compositionally biased region" description="Polar residues" evidence="13">
    <location>
        <begin position="1445"/>
        <end position="1454"/>
    </location>
</feature>
<dbReference type="GO" id="GO:0004402">
    <property type="term" value="F:histone acetyltransferase activity"/>
    <property type="evidence" value="ECO:0007669"/>
    <property type="project" value="InterPro"/>
</dbReference>
<keyword evidence="6 11" id="KW-0103">Bromodomain</keyword>
<feature type="region of interest" description="Disordered" evidence="13">
    <location>
        <begin position="1242"/>
        <end position="1277"/>
    </location>
</feature>
<dbReference type="SMART" id="SM00213">
    <property type="entry name" value="UBQ"/>
    <property type="match status" value="1"/>
</dbReference>
<feature type="region of interest" description="Disordered" evidence="13">
    <location>
        <begin position="398"/>
        <end position="418"/>
    </location>
</feature>
<evidence type="ECO:0000256" key="12">
    <source>
        <dbReference type="SAM" id="Coils"/>
    </source>
</evidence>
<feature type="compositionally biased region" description="Basic and acidic residues" evidence="13">
    <location>
        <begin position="1432"/>
        <end position="1444"/>
    </location>
</feature>
<dbReference type="InterPro" id="IPR040240">
    <property type="entry name" value="TAF1"/>
</dbReference>
<dbReference type="FunFam" id="1.20.920.10:FF:000043">
    <property type="entry name" value="Transcription initiation factor TFIID subunit 1"/>
    <property type="match status" value="1"/>
</dbReference>
<dbReference type="InterPro" id="IPR022591">
    <property type="entry name" value="TAF1_HAT_dom"/>
</dbReference>
<feature type="compositionally biased region" description="Basic and acidic residues" evidence="13">
    <location>
        <begin position="1250"/>
        <end position="1261"/>
    </location>
</feature>
<evidence type="ECO:0000256" key="4">
    <source>
        <dbReference type="ARBA" id="ARBA00023015"/>
    </source>
</evidence>
<dbReference type="Gene3D" id="1.10.1100.10">
    <property type="entry name" value="TAFII-230 TBP-binding domain"/>
    <property type="match status" value="1"/>
</dbReference>
<dbReference type="GO" id="GO:0005669">
    <property type="term" value="C:transcription factor TFIID complex"/>
    <property type="evidence" value="ECO:0007669"/>
    <property type="project" value="InterPro"/>
</dbReference>
<protein>
    <recommendedName>
        <fullName evidence="10">Transcription initiation factor TFIID subunit 1</fullName>
    </recommendedName>
</protein>
<evidence type="ECO:0000259" key="14">
    <source>
        <dbReference type="PROSITE" id="PS50014"/>
    </source>
</evidence>
<evidence type="ECO:0000313" key="16">
    <source>
        <dbReference type="EMBL" id="MBX31758.1"/>
    </source>
</evidence>
<feature type="compositionally biased region" description="Acidic residues" evidence="13">
    <location>
        <begin position="206"/>
        <end position="217"/>
    </location>
</feature>
<dbReference type="GO" id="GO:0051123">
    <property type="term" value="P:RNA polymerase II preinitiation complex assembly"/>
    <property type="evidence" value="ECO:0007669"/>
    <property type="project" value="TreeGrafter"/>
</dbReference>
<feature type="region of interest" description="Disordered" evidence="13">
    <location>
        <begin position="1"/>
        <end position="27"/>
    </location>
</feature>
<feature type="region of interest" description="Disordered" evidence="13">
    <location>
        <begin position="1545"/>
        <end position="1593"/>
    </location>
</feature>
<dbReference type="InterPro" id="IPR018359">
    <property type="entry name" value="Bromodomain_CS"/>
</dbReference>
<dbReference type="Gene3D" id="1.20.920.10">
    <property type="entry name" value="Bromodomain-like"/>
    <property type="match status" value="1"/>
</dbReference>
<dbReference type="GO" id="GO:0003743">
    <property type="term" value="F:translation initiation factor activity"/>
    <property type="evidence" value="ECO:0007669"/>
    <property type="project" value="UniProtKB-KW"/>
</dbReference>
<dbReference type="PRINTS" id="PR00503">
    <property type="entry name" value="BROMODOMAIN"/>
</dbReference>
<dbReference type="PROSITE" id="PS00633">
    <property type="entry name" value="BROMODOMAIN_1"/>
    <property type="match status" value="1"/>
</dbReference>
<evidence type="ECO:0000256" key="5">
    <source>
        <dbReference type="ARBA" id="ARBA00023054"/>
    </source>
</evidence>
<accession>A0A2P2MNG2</accession>
<evidence type="ECO:0000256" key="1">
    <source>
        <dbReference type="ARBA" id="ARBA00004123"/>
    </source>
</evidence>